<gene>
    <name evidence="2" type="ORF">AB205_0197440</name>
</gene>
<dbReference type="EMBL" id="KV967289">
    <property type="protein sequence ID" value="PIO15779.1"/>
    <property type="molecule type" value="Genomic_DNA"/>
</dbReference>
<reference evidence="2" key="1">
    <citation type="submission" date="2017-08" db="EMBL/GenBank/DDBJ databases">
        <title>Assembly of the North American Bullfrog Genome.</title>
        <authorList>
            <person name="Warren R.L."/>
            <person name="Vandervalk B.P."/>
            <person name="Kucuk E."/>
            <person name="Birol I."/>
            <person name="Helbing C."/>
            <person name="Pandoh P."/>
            <person name="Behsaz B."/>
            <person name="Mohamadi H."/>
            <person name="Chu J."/>
            <person name="Jackman S."/>
            <person name="Hammond S.A."/>
            <person name="Veldhoen N."/>
            <person name="Kirk H."/>
            <person name="Zhao Y."/>
            <person name="Coope R."/>
            <person name="Pleasance S."/>
            <person name="Moore R."/>
            <person name="Holt R."/>
        </authorList>
    </citation>
    <scope>NUCLEOTIDE SEQUENCE</scope>
    <source>
        <strain evidence="2">Bruno</strain>
        <tissue evidence="2">Liver</tissue>
    </source>
</reference>
<proteinExistence type="predicted"/>
<feature type="transmembrane region" description="Helical" evidence="1">
    <location>
        <begin position="63"/>
        <end position="83"/>
    </location>
</feature>
<dbReference type="AlphaFoldDB" id="A0A2G9QJJ0"/>
<protein>
    <submittedName>
        <fullName evidence="2">Uncharacterized protein</fullName>
    </submittedName>
</protein>
<evidence type="ECO:0000313" key="2">
    <source>
        <dbReference type="EMBL" id="PIO15779.1"/>
    </source>
</evidence>
<name>A0A2G9QJJ0_AQUCT</name>
<keyword evidence="1" id="KW-0472">Membrane</keyword>
<sequence length="104" mass="11968">MAWIWSSKAIEAIKADLLFDCRRDYQIVSAACQQKQKAKETVLLKGVINPSFFFFYKKNKKHIYIYLLCAIVLHRAAPILSFWGPLPCLKASPFIGCPHRKPIN</sequence>
<keyword evidence="1" id="KW-1133">Transmembrane helix</keyword>
<organism evidence="2">
    <name type="scientific">Aquarana catesbeiana</name>
    <name type="common">American bullfrog</name>
    <name type="synonym">Rana catesbeiana</name>
    <dbReference type="NCBI Taxonomy" id="8400"/>
    <lineage>
        <taxon>Eukaryota</taxon>
        <taxon>Metazoa</taxon>
        <taxon>Chordata</taxon>
        <taxon>Craniata</taxon>
        <taxon>Vertebrata</taxon>
        <taxon>Euteleostomi</taxon>
        <taxon>Amphibia</taxon>
        <taxon>Batrachia</taxon>
        <taxon>Anura</taxon>
        <taxon>Neobatrachia</taxon>
        <taxon>Ranoidea</taxon>
        <taxon>Ranidae</taxon>
        <taxon>Aquarana</taxon>
    </lineage>
</organism>
<evidence type="ECO:0000256" key="1">
    <source>
        <dbReference type="SAM" id="Phobius"/>
    </source>
</evidence>
<accession>A0A2G9QJJ0</accession>
<keyword evidence="1" id="KW-0812">Transmembrane</keyword>